<accession>A0A6C0DSB9</accession>
<evidence type="ECO:0000313" key="1">
    <source>
        <dbReference type="EMBL" id="QHT19250.1"/>
    </source>
</evidence>
<reference evidence="1" key="1">
    <citation type="journal article" date="2020" name="Nature">
        <title>Giant virus diversity and host interactions through global metagenomics.</title>
        <authorList>
            <person name="Schulz F."/>
            <person name="Roux S."/>
            <person name="Paez-Espino D."/>
            <person name="Jungbluth S."/>
            <person name="Walsh D.A."/>
            <person name="Denef V.J."/>
            <person name="McMahon K.D."/>
            <person name="Konstantinidis K.T."/>
            <person name="Eloe-Fadrosh E.A."/>
            <person name="Kyrpides N.C."/>
            <person name="Woyke T."/>
        </authorList>
    </citation>
    <scope>NUCLEOTIDE SEQUENCE</scope>
    <source>
        <strain evidence="1">GVMAG-M-3300023174-57</strain>
    </source>
</reference>
<protein>
    <submittedName>
        <fullName evidence="1">Uncharacterized protein</fullName>
    </submittedName>
</protein>
<name>A0A6C0DSB9_9ZZZZ</name>
<proteinExistence type="predicted"/>
<dbReference type="AlphaFoldDB" id="A0A6C0DSB9"/>
<sequence>MSLNIVNNTDGTTSINGRDTFDLKEVIKAAGGRWTAATQTWTVPAGRDLQPLKDAAAALPERRKAERAAARAQLAAMRAYAATPEGQAAAKAAAKEVIRRCLAEKAATGAYQWICCESCEVVDWQRQHTYCWDCGHDNGAWRDCFRVRGSIYTGD</sequence>
<dbReference type="EMBL" id="MN739664">
    <property type="protein sequence ID" value="QHT19250.1"/>
    <property type="molecule type" value="Genomic_DNA"/>
</dbReference>
<organism evidence="1">
    <name type="scientific">viral metagenome</name>
    <dbReference type="NCBI Taxonomy" id="1070528"/>
    <lineage>
        <taxon>unclassified sequences</taxon>
        <taxon>metagenomes</taxon>
        <taxon>organismal metagenomes</taxon>
    </lineage>
</organism>